<organism evidence="12">
    <name type="scientific">Trypanosoma brucei</name>
    <dbReference type="NCBI Taxonomy" id="5691"/>
    <lineage>
        <taxon>Eukaryota</taxon>
        <taxon>Discoba</taxon>
        <taxon>Euglenozoa</taxon>
        <taxon>Kinetoplastea</taxon>
        <taxon>Metakinetoplastina</taxon>
        <taxon>Trypanosomatida</taxon>
        <taxon>Trypanosomatidae</taxon>
        <taxon>Trypanosoma</taxon>
    </lineage>
</organism>
<feature type="signal peptide" evidence="10">
    <location>
        <begin position="1"/>
        <end position="25"/>
    </location>
</feature>
<dbReference type="VEuPathDB" id="TriTrypDB:Tb1125.Tb11.v5.0914"/>
<evidence type="ECO:0000256" key="9">
    <source>
        <dbReference type="SAM" id="MobiDB-lite"/>
    </source>
</evidence>
<evidence type="ECO:0000256" key="2">
    <source>
        <dbReference type="ARBA" id="ARBA00004609"/>
    </source>
</evidence>
<keyword evidence="7" id="KW-0325">Glycoprotein</keyword>
<evidence type="ECO:0000256" key="7">
    <source>
        <dbReference type="ARBA" id="ARBA00023180"/>
    </source>
</evidence>
<dbReference type="VEuPathDB" id="TriTrypDB:Tb11.v5.0933"/>
<reference evidence="12" key="1">
    <citation type="journal article" date="2013" name="PLoS Pathog.">
        <title>Mosaic VSGs and the Scale of Trypanosoma brucei Antigenic Variation.</title>
        <authorList>
            <person name="Hall J.P."/>
            <person name="Wang H."/>
            <person name="Barry J.D."/>
        </authorList>
    </citation>
    <scope>NUCLEOTIDE SEQUENCE</scope>
    <source>
        <strain evidence="12">TREU927/4 GUTat 10.1</strain>
    </source>
</reference>
<proteinExistence type="evidence at transcript level"/>
<feature type="domain" description="Trypanosome variant surface glycoprotein B-type N-terminal" evidence="11">
    <location>
        <begin position="16"/>
        <end position="371"/>
    </location>
</feature>
<dbReference type="SUPFAM" id="SSF118251">
    <property type="entry name" value="Variant surface glycoprotein MITAT 1.2, VSG 221, C-terminal domain"/>
    <property type="match status" value="1"/>
</dbReference>
<evidence type="ECO:0000259" key="11">
    <source>
        <dbReference type="Pfam" id="PF13206"/>
    </source>
</evidence>
<keyword evidence="4" id="KW-0336">GPI-anchor</keyword>
<feature type="chain" id="PRO_5004528325" evidence="10">
    <location>
        <begin position="26"/>
        <end position="478"/>
    </location>
</feature>
<dbReference type="GO" id="GO:0005886">
    <property type="term" value="C:plasma membrane"/>
    <property type="evidence" value="ECO:0007669"/>
    <property type="project" value="UniProtKB-SubCell"/>
</dbReference>
<keyword evidence="3" id="KW-1003">Cell membrane</keyword>
<evidence type="ECO:0000256" key="3">
    <source>
        <dbReference type="ARBA" id="ARBA00022475"/>
    </source>
</evidence>
<evidence type="ECO:0000256" key="10">
    <source>
        <dbReference type="SAM" id="SignalP"/>
    </source>
</evidence>
<dbReference type="AlphaFoldDB" id="S5FV94"/>
<feature type="region of interest" description="Disordered" evidence="9">
    <location>
        <begin position="396"/>
        <end position="460"/>
    </location>
</feature>
<keyword evidence="5 10" id="KW-0732">Signal</keyword>
<dbReference type="Pfam" id="PF13206">
    <property type="entry name" value="VSG_B"/>
    <property type="match status" value="1"/>
</dbReference>
<keyword evidence="8" id="KW-0449">Lipoprotein</keyword>
<feature type="compositionally biased region" description="Basic and acidic residues" evidence="9">
    <location>
        <begin position="408"/>
        <end position="451"/>
    </location>
</feature>
<dbReference type="EMBL" id="KC434695">
    <property type="protein sequence ID" value="AGQ50039.1"/>
    <property type="molecule type" value="mRNA"/>
</dbReference>
<accession>S5FV94</accession>
<dbReference type="InterPro" id="IPR027446">
    <property type="entry name" value="VSG_C_dom_sf"/>
</dbReference>
<gene>
    <name evidence="12" type="primary">VSG</name>
</gene>
<sequence length="478" mass="51131">MFHCIITAVIIATAAFVCYNQYAQADEANAKNVADLELPCHVINLHTDDASAFDDSDLQTMEQTELEKINMSLSLPMWQVMFPKETTPDEKDPHYCKEAKPKEQCITQWNSWKKAAVAAAKADSLPTKTLIPTDKLVSPAGAAARLAINALLAEAEALVEDYKSRLKPIIASAKAAQTGQIQDAIFGAGAMPAEINKRCKVAMPTNRQTACKATHAAATVCGTAVCLCAKDSIQTSGELCSKATANDQLGFDGSNNVGTIYETIHTKCKQLKNQKLTAPHIRSLVTAFKARLKTKDDAGGALVYYGGDPTNGHCGSVANEGCVDFTGISAAKASASVSTDNWLHKLLAAADTVAEGEAAVKEKKATGTQLQKILRQAQRVYETLEREEALITQVGQSRPVEGQGELSKATDECEDKPKGNCDPKTCEWKGTDDKGKCEPKAVEETGEKDGKTGTTNTTGSNSFVIKKTPLLLAVLFLA</sequence>
<keyword evidence="6" id="KW-0472">Membrane</keyword>
<reference evidence="12" key="2">
    <citation type="submission" date="2013-01" db="EMBL/GenBank/DDBJ databases">
        <authorList>
            <person name="Hall J.P.J."/>
            <person name="Barry J.D."/>
        </authorList>
    </citation>
    <scope>NUCLEOTIDE SEQUENCE</scope>
    <source>
        <strain evidence="12">TREU927/4 GUTat 10.1</strain>
    </source>
</reference>
<protein>
    <submittedName>
        <fullName evidence="12">Variant surface glycoprotein</fullName>
    </submittedName>
</protein>
<comment type="subcellular location">
    <subcellularLocation>
        <location evidence="2">Cell membrane</location>
        <topology evidence="2">Lipid-anchor</topology>
        <topology evidence="2">GPI-anchor</topology>
    </subcellularLocation>
</comment>
<evidence type="ECO:0000256" key="6">
    <source>
        <dbReference type="ARBA" id="ARBA00023136"/>
    </source>
</evidence>
<evidence type="ECO:0000313" key="12">
    <source>
        <dbReference type="EMBL" id="AGQ50039.1"/>
    </source>
</evidence>
<evidence type="ECO:0000256" key="8">
    <source>
        <dbReference type="ARBA" id="ARBA00023288"/>
    </source>
</evidence>
<dbReference type="InterPro" id="IPR025932">
    <property type="entry name" value="Trypano_VSG_B_N_dom"/>
</dbReference>
<comment type="function">
    <text evidence="1">VSG forms a coat on the surface of the parasite. The trypanosome evades the immune response of the host by expressing a series of antigenically distinct VSGs from an estimated 1000 VSG genes.</text>
</comment>
<name>S5FV94_9TRYP</name>
<evidence type="ECO:0000256" key="4">
    <source>
        <dbReference type="ARBA" id="ARBA00022622"/>
    </source>
</evidence>
<evidence type="ECO:0000256" key="5">
    <source>
        <dbReference type="ARBA" id="ARBA00022729"/>
    </source>
</evidence>
<dbReference type="GO" id="GO:0098552">
    <property type="term" value="C:side of membrane"/>
    <property type="evidence" value="ECO:0007669"/>
    <property type="project" value="UniProtKB-KW"/>
</dbReference>
<evidence type="ECO:0000256" key="1">
    <source>
        <dbReference type="ARBA" id="ARBA00002523"/>
    </source>
</evidence>
<dbReference type="VEuPathDB" id="TriTrypDB:Tb427_000244800"/>